<reference evidence="3" key="1">
    <citation type="journal article" date="2019" name="Int. J. Syst. Evol. Microbiol.">
        <title>The Global Catalogue of Microorganisms (GCM) 10K type strain sequencing project: providing services to taxonomists for standard genome sequencing and annotation.</title>
        <authorList>
            <consortium name="The Broad Institute Genomics Platform"/>
            <consortium name="The Broad Institute Genome Sequencing Center for Infectious Disease"/>
            <person name="Wu L."/>
            <person name="Ma J."/>
        </authorList>
    </citation>
    <scope>NUCLEOTIDE SEQUENCE [LARGE SCALE GENOMIC DNA]</scope>
    <source>
        <strain evidence="3">JCM 6305</strain>
    </source>
</reference>
<dbReference type="EMBL" id="BAAASZ010000002">
    <property type="protein sequence ID" value="GAA2421830.1"/>
    <property type="molecule type" value="Genomic_DNA"/>
</dbReference>
<evidence type="ECO:0000256" key="1">
    <source>
        <dbReference type="SAM" id="MobiDB-lite"/>
    </source>
</evidence>
<protein>
    <submittedName>
        <fullName evidence="2">Uncharacterized protein</fullName>
    </submittedName>
</protein>
<evidence type="ECO:0000313" key="2">
    <source>
        <dbReference type="EMBL" id="GAA2421830.1"/>
    </source>
</evidence>
<dbReference type="Proteomes" id="UP001501638">
    <property type="component" value="Unassembled WGS sequence"/>
</dbReference>
<evidence type="ECO:0000313" key="3">
    <source>
        <dbReference type="Proteomes" id="UP001501638"/>
    </source>
</evidence>
<organism evidence="2 3">
    <name type="scientific">Streptomyces macrosporus</name>
    <dbReference type="NCBI Taxonomy" id="44032"/>
    <lineage>
        <taxon>Bacteria</taxon>
        <taxon>Bacillati</taxon>
        <taxon>Actinomycetota</taxon>
        <taxon>Actinomycetes</taxon>
        <taxon>Kitasatosporales</taxon>
        <taxon>Streptomycetaceae</taxon>
        <taxon>Streptomyces</taxon>
    </lineage>
</organism>
<comment type="caution">
    <text evidence="2">The sequence shown here is derived from an EMBL/GenBank/DDBJ whole genome shotgun (WGS) entry which is preliminary data.</text>
</comment>
<proteinExistence type="predicted"/>
<feature type="region of interest" description="Disordered" evidence="1">
    <location>
        <begin position="1"/>
        <end position="21"/>
    </location>
</feature>
<keyword evidence="3" id="KW-1185">Reference proteome</keyword>
<gene>
    <name evidence="2" type="ORF">GCM10010405_00090</name>
</gene>
<name>A0ABP5W7J9_9ACTN</name>
<accession>A0ABP5W7J9</accession>
<sequence>MTEPIRYPQEPVELPYQEPPLEPAPVEGCAGCRELANVRDRARAGNDQTTVTDCNVLMARHPEGHG</sequence>